<evidence type="ECO:0000313" key="1">
    <source>
        <dbReference type="EMBL" id="RJY34802.1"/>
    </source>
</evidence>
<dbReference type="Proteomes" id="UP000277145">
    <property type="component" value="Unassembled WGS sequence"/>
</dbReference>
<accession>A0A3A6UQE7</accession>
<comment type="caution">
    <text evidence="1">The sequence shown here is derived from an EMBL/GenBank/DDBJ whole genome shotgun (WGS) entry which is preliminary data.</text>
</comment>
<organism evidence="1 2">
    <name type="scientific">Legionella pneumophila subsp. pneumophila</name>
    <dbReference type="NCBI Taxonomy" id="91891"/>
    <lineage>
        <taxon>Bacteria</taxon>
        <taxon>Pseudomonadati</taxon>
        <taxon>Pseudomonadota</taxon>
        <taxon>Gammaproteobacteria</taxon>
        <taxon>Legionellales</taxon>
        <taxon>Legionellaceae</taxon>
        <taxon>Legionella</taxon>
    </lineage>
</organism>
<name>A0A3A6UQE7_LEGPN</name>
<protein>
    <submittedName>
        <fullName evidence="1">Uncharacterized protein</fullName>
    </submittedName>
</protein>
<dbReference type="CDD" id="cd21821">
    <property type="entry name" value="MavE"/>
    <property type="match status" value="1"/>
</dbReference>
<proteinExistence type="predicted"/>
<reference evidence="1 2" key="1">
    <citation type="submission" date="2018-08" db="EMBL/GenBank/DDBJ databases">
        <title>Genome Sequences of Legionella pneumophila subsp. pneumophila Isolates, Recovered from a Drinking Water System in a Large Builging.</title>
        <authorList>
            <person name="Gomez-Alvarez V."/>
            <person name="Boczek L."/>
            <person name="King D."/>
            <person name="Pemberton A."/>
            <person name="Pfaller S."/>
            <person name="Rodgers M."/>
            <person name="Santodomingo J."/>
            <person name="Revetta R."/>
        </authorList>
    </citation>
    <scope>NUCLEOTIDE SEQUENCE [LARGE SCALE GENOMIC DNA]</scope>
    <source>
        <strain evidence="1 2">L01C.1</strain>
    </source>
</reference>
<dbReference type="AlphaFoldDB" id="A0A3A6UQE7"/>
<evidence type="ECO:0000313" key="2">
    <source>
        <dbReference type="Proteomes" id="UP000277145"/>
    </source>
</evidence>
<dbReference type="EMBL" id="QWDR01000001">
    <property type="protein sequence ID" value="RJY34802.1"/>
    <property type="molecule type" value="Genomic_DNA"/>
</dbReference>
<gene>
    <name evidence="1" type="ORF">D1H98_08570</name>
</gene>
<sequence length="208" mass="23902">MTRFIMLSFATGYRKSISCDRFSRNVVSPYFFMRTIIMTRFERNFLINSLMFLETILSVDKKLDDAIHHFTQGQYENPRYQINSRITNADDWSKEDKLKFTSAIAEAIALVSEKYENPTSETTEQIQSARNILLDDYVPLLTANTDPENRLKSVRENSSQIRKELIAKLKDEVPYKSQFENPYVLFPFVAATVAVAATAASVLFGNKP</sequence>